<dbReference type="PIRSF" id="PIRSF017246">
    <property type="entry name" value="TFIID_TAF10"/>
    <property type="match status" value="1"/>
</dbReference>
<dbReference type="GO" id="GO:1990841">
    <property type="term" value="F:promoter-specific chromatin binding"/>
    <property type="evidence" value="ECO:0007669"/>
    <property type="project" value="TreeGrafter"/>
</dbReference>
<dbReference type="AlphaFoldDB" id="A0A0U1YLP6"/>
<feature type="compositionally biased region" description="Basic and acidic residues" evidence="7">
    <location>
        <begin position="58"/>
        <end position="73"/>
    </location>
</feature>
<organism evidence="8">
    <name type="scientific">Starmerella bombicola</name>
    <name type="common">Yeast</name>
    <name type="synonym">Candida bombicola</name>
    <dbReference type="NCBI Taxonomy" id="75736"/>
    <lineage>
        <taxon>Eukaryota</taxon>
        <taxon>Fungi</taxon>
        <taxon>Dikarya</taxon>
        <taxon>Ascomycota</taxon>
        <taxon>Saccharomycotina</taxon>
        <taxon>Dipodascomycetes</taxon>
        <taxon>Dipodascales</taxon>
        <taxon>Trichomonascaceae</taxon>
        <taxon>Starmerella</taxon>
    </lineage>
</organism>
<feature type="compositionally biased region" description="Basic and acidic residues" evidence="7">
    <location>
        <begin position="25"/>
        <end position="36"/>
    </location>
</feature>
<evidence type="ECO:0000256" key="6">
    <source>
        <dbReference type="PIRNR" id="PIRNR017246"/>
    </source>
</evidence>
<evidence type="ECO:0000256" key="1">
    <source>
        <dbReference type="ARBA" id="ARBA00004123"/>
    </source>
</evidence>
<dbReference type="GO" id="GO:0000124">
    <property type="term" value="C:SAGA complex"/>
    <property type="evidence" value="ECO:0007669"/>
    <property type="project" value="TreeGrafter"/>
</dbReference>
<proteinExistence type="inferred from homology"/>
<reference evidence="8" key="2">
    <citation type="submission" date="2016-01" db="EMBL/GenBank/DDBJ databases">
        <title>Development of a RT-qPCR platform for the biosurfactant producer Starmerella bombicola.</title>
        <authorList>
            <person name="Roelants S.K.L.W."/>
            <person name="Ciesielska K."/>
            <person name="De Maeseneire S.L."/>
            <person name="Verweire S."/>
            <person name="Lequeux G."/>
            <person name="Beauprez J."/>
            <person name="Van Bogaert I.N.A."/>
            <person name="Pattyn F."/>
            <person name="Devreese B."/>
            <person name="Soetaert W."/>
        </authorList>
    </citation>
    <scope>NUCLEOTIDE SEQUENCE</scope>
</reference>
<evidence type="ECO:0000256" key="5">
    <source>
        <dbReference type="ARBA" id="ARBA00025730"/>
    </source>
</evidence>
<keyword evidence="2 6" id="KW-0805">Transcription regulation</keyword>
<dbReference type="PANTHER" id="PTHR21242">
    <property type="entry name" value="TRANSCRIPTION INITIATION FACTOR TFIID SUBUNIT 10"/>
    <property type="match status" value="1"/>
</dbReference>
<evidence type="ECO:0000256" key="3">
    <source>
        <dbReference type="ARBA" id="ARBA00023163"/>
    </source>
</evidence>
<evidence type="ECO:0000256" key="7">
    <source>
        <dbReference type="SAM" id="MobiDB-lite"/>
    </source>
</evidence>
<dbReference type="GO" id="GO:0005669">
    <property type="term" value="C:transcription factor TFIID complex"/>
    <property type="evidence" value="ECO:0007669"/>
    <property type="project" value="TreeGrafter"/>
</dbReference>
<comment type="similarity">
    <text evidence="5 6">Belongs to the TAF10 family.</text>
</comment>
<evidence type="ECO:0000256" key="2">
    <source>
        <dbReference type="ARBA" id="ARBA00023015"/>
    </source>
</evidence>
<dbReference type="PRINTS" id="PR01443">
    <property type="entry name" value="TFIID30KDSUB"/>
</dbReference>
<dbReference type="EMBL" id="KM355973">
    <property type="protein sequence ID" value="AJE25533.1"/>
    <property type="molecule type" value="Genomic_DNA"/>
</dbReference>
<dbReference type="PANTHER" id="PTHR21242:SF0">
    <property type="entry name" value="TRANSCRIPTION INITIATION FACTOR TFIID SUBUNIT 10"/>
    <property type="match status" value="1"/>
</dbReference>
<gene>
    <name evidence="8" type="primary">TAF10</name>
</gene>
<comment type="subcellular location">
    <subcellularLocation>
        <location evidence="1 6">Nucleus</location>
    </subcellularLocation>
</comment>
<dbReference type="Pfam" id="PF03540">
    <property type="entry name" value="TAF10"/>
    <property type="match status" value="1"/>
</dbReference>
<accession>A0A0U1YLP6</accession>
<feature type="compositionally biased region" description="Acidic residues" evidence="7">
    <location>
        <begin position="74"/>
        <end position="106"/>
    </location>
</feature>
<reference evidence="8" key="1">
    <citation type="submission" date="2014-08" db="EMBL/GenBank/DDBJ databases">
        <authorList>
            <person name="Edwards T."/>
        </authorList>
    </citation>
    <scope>NUCLEOTIDE SEQUENCE</scope>
</reference>
<feature type="region of interest" description="Disordered" evidence="7">
    <location>
        <begin position="1"/>
        <end position="106"/>
    </location>
</feature>
<dbReference type="GO" id="GO:0006367">
    <property type="term" value="P:transcription initiation at RNA polymerase II promoter"/>
    <property type="evidence" value="ECO:0007669"/>
    <property type="project" value="TreeGrafter"/>
</dbReference>
<dbReference type="InterPro" id="IPR003923">
    <property type="entry name" value="TAF10"/>
</dbReference>
<evidence type="ECO:0000256" key="4">
    <source>
        <dbReference type="ARBA" id="ARBA00023242"/>
    </source>
</evidence>
<name>A0A0U1YLP6_STABO</name>
<dbReference type="CDD" id="cd07982">
    <property type="entry name" value="HFD_TAF10"/>
    <property type="match status" value="1"/>
</dbReference>
<keyword evidence="3 6" id="KW-0804">Transcription</keyword>
<comment type="function">
    <text evidence="6">Functions as a component of both the DNA-binding general transcription initiation factor complex TFIID and the transcription coactivator SAGA complex. Binding of TFIID to a promoter (with or without TATA element) is the initial step in pre-initiation complex (PIC) formation. TFIID plays a key role in the regulation of gene expression by RNA polymerase II through different activities such as transcription activator interaction, core promoter recognition and selectivity, TFIIA and TFIIB interaction, chromatin modification (histone acetylation by TAF1), facilitation of DNA opening and initiation of transcription. SAGA acts as a general cofactor required for essentially all RNA polymerase II transcription. At the promoters, SAGA is required for transcription pre-initiation complex (PIC) recruitment. It influences RNA polymerase II transcriptional activity through different activities such as TBP interaction (via core/TAF module) and promoter selectivity, interaction with transcription activators (via Tra1/SPT module), and chromatin modification through histone acetylation (via HAT module) and deubiquitination (via DUB module). SAGA preferentially acetylates histones H3 (to form H3K9ac, H3K14ac, H3K18ac and H3K23ac) and H2B and deubiquitinates histone H2B. SAGA interacts with DNA via upstream activating sequences (UASs).</text>
</comment>
<evidence type="ECO:0000313" key="8">
    <source>
        <dbReference type="EMBL" id="AJE25533.1"/>
    </source>
</evidence>
<protein>
    <recommendedName>
        <fullName evidence="6">Transcription initiation factor TFIID subunit 10</fullName>
    </recommendedName>
</protein>
<sequence>MAVKEEKAGSKQAKGRPASAEEEAKESQSPDSKSDNNMEVEEEDASPETGAEGGENSAPEREASDEPELKNEDSDSGENDENAENAENAENDGEEADGVEAAPEDPVDPMIEQLLLKPLFERREKSLKELVEAMDEFSPIIPDAVTDYYLAKAGFKTTDHRIKRLLALATQKFVADITSDAYQFSRIRAQTANAAGGAGRGRAGPGSTSGRTVLTMESLNGVLGDYGINAKSPDFYR</sequence>
<keyword evidence="4 6" id="KW-0539">Nucleus</keyword>
<dbReference type="GO" id="GO:0016251">
    <property type="term" value="F:RNA polymerase II general transcription initiation factor activity"/>
    <property type="evidence" value="ECO:0007669"/>
    <property type="project" value="TreeGrafter"/>
</dbReference>